<dbReference type="Proteomes" id="UP000656042">
    <property type="component" value="Unassembled WGS sequence"/>
</dbReference>
<dbReference type="GO" id="GO:0070991">
    <property type="term" value="F:medium-chain fatty acyl-CoA dehydrogenase activity"/>
    <property type="evidence" value="ECO:0007669"/>
    <property type="project" value="UniProtKB-EC"/>
</dbReference>
<evidence type="ECO:0000256" key="22">
    <source>
        <dbReference type="ARBA" id="ARBA00054301"/>
    </source>
</evidence>
<sequence length="618" mass="67747">MTHYHSNLRDLQFNLFEVFGADQAFGQAPFDEIDADTARDVLDEVNRLAREDLAASYTDADRNPPVFDPQTHTAPLPESFKKSYEKFMASEFWRLDLPGSLGGTLAPRALWWAIAEHVLGANAPIWLYANGPSFAHVLNIEGTPEQREWAKLFAEKQWGATMVLTEPDAGSDVGAGRTRAVPQDDGSWHIEGVKRFITSGEHDLTDNIIHYVLARPVGVEGVGGPGTKGLSLFVVPKFHFDPQTGELGERNGVFATNVEHKMGLKVSNTCEMTFGGNGIPAKGWLLGDVHQGIRQMFMIIEYARMMVGTKAIATLSTGYLNALEYAKSRVQGADLTMNSDKSAPRVTITHHPDVRRSLMLQKAYVEGLRSLVTYTATWQDKVAIAEAAGDTETAKAAARVNDLLLPLVKGVGSERAYELLSHESLQTFGGSGFLQDYPLEQYVRDAKIDTLYEGTTAIQSLDLIFRKIVKDQGVALATVAGEMQSFVESEAGNGRLKEERLALGKALGELQAIMGTQMTWLQAVQEGDNGGLYKVGLTSRRVLLALGDVLVAWLLLRGAEVALGALNTEVTPSDKNFYEGKVAAARFFAREVLPRIGADRRIIENTTLDIMDLPEEAF</sequence>
<dbReference type="PANTHER" id="PTHR42803:SF1">
    <property type="entry name" value="BROAD-SPECIFICITY LINEAR ACYL-COA DEHYDROGENASE FADE5"/>
    <property type="match status" value="1"/>
</dbReference>
<dbReference type="FunFam" id="1.20.140.10:FF:000016">
    <property type="entry name" value="Acyl-CoA dehydrogenase FadE5"/>
    <property type="match status" value="1"/>
</dbReference>
<reference evidence="31" key="2">
    <citation type="submission" date="2020-09" db="EMBL/GenBank/DDBJ databases">
        <authorList>
            <person name="Sun Q."/>
            <person name="Zhou Y."/>
        </authorList>
    </citation>
    <scope>NUCLEOTIDE SEQUENCE</scope>
    <source>
        <strain evidence="31">CGMCC 4.7299</strain>
    </source>
</reference>
<evidence type="ECO:0000256" key="21">
    <source>
        <dbReference type="ARBA" id="ARBA00052387"/>
    </source>
</evidence>
<evidence type="ECO:0000256" key="6">
    <source>
        <dbReference type="ARBA" id="ARBA00012040"/>
    </source>
</evidence>
<comment type="catalytic activity">
    <reaction evidence="19">
        <text>decanoyl-CoA + oxidized [electron-transfer flavoprotein] + H(+) = (2E)-decenoyl-CoA + reduced [electron-transfer flavoprotein]</text>
        <dbReference type="Rhea" id="RHEA:48176"/>
        <dbReference type="Rhea" id="RHEA-COMP:10685"/>
        <dbReference type="Rhea" id="RHEA-COMP:10686"/>
        <dbReference type="ChEBI" id="CHEBI:15378"/>
        <dbReference type="ChEBI" id="CHEBI:57692"/>
        <dbReference type="ChEBI" id="CHEBI:58307"/>
        <dbReference type="ChEBI" id="CHEBI:61406"/>
        <dbReference type="ChEBI" id="CHEBI:61430"/>
    </reaction>
</comment>
<dbReference type="AlphaFoldDB" id="A0A8J3C1I0"/>
<dbReference type="Pfam" id="PF02770">
    <property type="entry name" value="Acyl-CoA_dh_M"/>
    <property type="match status" value="1"/>
</dbReference>
<comment type="cofactor">
    <cofactor evidence="1 27">
        <name>FAD</name>
        <dbReference type="ChEBI" id="CHEBI:57692"/>
    </cofactor>
</comment>
<evidence type="ECO:0000256" key="8">
    <source>
        <dbReference type="ARBA" id="ARBA00022630"/>
    </source>
</evidence>
<dbReference type="EC" id="1.3.8.7" evidence="5"/>
<feature type="domain" description="Acyl-CoA oxidase/dehydrogenase middle" evidence="29">
    <location>
        <begin position="162"/>
        <end position="274"/>
    </location>
</feature>
<dbReference type="Gene3D" id="1.20.140.10">
    <property type="entry name" value="Butyryl-CoA Dehydrogenase, subunit A, domain 3"/>
    <property type="match status" value="1"/>
</dbReference>
<dbReference type="Pfam" id="PF12806">
    <property type="entry name" value="Acyl-CoA_dh_C"/>
    <property type="match status" value="1"/>
</dbReference>
<comment type="similarity">
    <text evidence="3 27">Belongs to the acyl-CoA dehydrogenase family.</text>
</comment>
<dbReference type="SUPFAM" id="SSF56645">
    <property type="entry name" value="Acyl-CoA dehydrogenase NM domain-like"/>
    <property type="match status" value="1"/>
</dbReference>
<evidence type="ECO:0000256" key="27">
    <source>
        <dbReference type="RuleBase" id="RU362125"/>
    </source>
</evidence>
<comment type="catalytic activity">
    <reaction evidence="13">
        <text>a medium-chain 2,3-saturated fatty acyl-CoA + oxidized [electron-transfer flavoprotein] + H(+) = a medium-chain (2E)-enoyl-CoA + reduced [electron-transfer flavoprotein]</text>
        <dbReference type="Rhea" id="RHEA:14477"/>
        <dbReference type="Rhea" id="RHEA-COMP:10685"/>
        <dbReference type="Rhea" id="RHEA-COMP:10686"/>
        <dbReference type="ChEBI" id="CHEBI:15378"/>
        <dbReference type="ChEBI" id="CHEBI:57692"/>
        <dbReference type="ChEBI" id="CHEBI:58307"/>
        <dbReference type="ChEBI" id="CHEBI:83723"/>
        <dbReference type="ChEBI" id="CHEBI:83726"/>
        <dbReference type="EC" id="1.3.8.7"/>
    </reaction>
</comment>
<evidence type="ECO:0000256" key="7">
    <source>
        <dbReference type="ARBA" id="ARBA00012046"/>
    </source>
</evidence>
<comment type="pathway">
    <text evidence="2">Lipid metabolism; fatty acid metabolism.</text>
</comment>
<evidence type="ECO:0000256" key="17">
    <source>
        <dbReference type="ARBA" id="ARBA00050336"/>
    </source>
</evidence>
<dbReference type="InterPro" id="IPR006091">
    <property type="entry name" value="Acyl-CoA_Oxase/DH_mid-dom"/>
</dbReference>
<comment type="subunit">
    <text evidence="4">Homodimer.</text>
</comment>
<feature type="domain" description="Acetyl-CoA dehydrogenase-like C-terminal" evidence="30">
    <location>
        <begin position="480"/>
        <end position="614"/>
    </location>
</feature>
<comment type="catalytic activity">
    <reaction evidence="20">
        <text>octadecanoyl-CoA + oxidized [electron-transfer flavoprotein] + H(+) = (2E)-octadecenoyl-CoA + reduced [electron-transfer flavoprotein]</text>
        <dbReference type="Rhea" id="RHEA:47240"/>
        <dbReference type="Rhea" id="RHEA-COMP:10685"/>
        <dbReference type="Rhea" id="RHEA-COMP:10686"/>
        <dbReference type="ChEBI" id="CHEBI:15378"/>
        <dbReference type="ChEBI" id="CHEBI:57394"/>
        <dbReference type="ChEBI" id="CHEBI:57692"/>
        <dbReference type="ChEBI" id="CHEBI:58307"/>
        <dbReference type="ChEBI" id="CHEBI:71412"/>
    </reaction>
</comment>
<dbReference type="EMBL" id="BMMX01000012">
    <property type="protein sequence ID" value="GGK95040.1"/>
    <property type="molecule type" value="Genomic_DNA"/>
</dbReference>
<evidence type="ECO:0000256" key="26">
    <source>
        <dbReference type="ARBA" id="ARBA00077336"/>
    </source>
</evidence>
<keyword evidence="10" id="KW-0276">Fatty acid metabolism</keyword>
<gene>
    <name evidence="31" type="ORF">GCM10012284_31350</name>
</gene>
<evidence type="ECO:0000259" key="28">
    <source>
        <dbReference type="Pfam" id="PF00441"/>
    </source>
</evidence>
<dbReference type="GO" id="GO:0005886">
    <property type="term" value="C:plasma membrane"/>
    <property type="evidence" value="ECO:0007669"/>
    <property type="project" value="TreeGrafter"/>
</dbReference>
<accession>A0A8J3C1I0</accession>
<evidence type="ECO:0000256" key="12">
    <source>
        <dbReference type="ARBA" id="ARBA00023098"/>
    </source>
</evidence>
<dbReference type="Pfam" id="PF00441">
    <property type="entry name" value="Acyl-CoA_dh_1"/>
    <property type="match status" value="1"/>
</dbReference>
<dbReference type="GO" id="GO:0016937">
    <property type="term" value="F:short-chain fatty acyl-CoA dehydrogenase activity"/>
    <property type="evidence" value="ECO:0007669"/>
    <property type="project" value="UniProtKB-EC"/>
</dbReference>
<evidence type="ECO:0000256" key="16">
    <source>
        <dbReference type="ARBA" id="ARBA00050315"/>
    </source>
</evidence>
<dbReference type="PANTHER" id="PTHR42803">
    <property type="entry name" value="ACYL-COA DEHYDROGENASE"/>
    <property type="match status" value="1"/>
</dbReference>
<evidence type="ECO:0000256" key="1">
    <source>
        <dbReference type="ARBA" id="ARBA00001974"/>
    </source>
</evidence>
<evidence type="ECO:0000259" key="29">
    <source>
        <dbReference type="Pfam" id="PF02770"/>
    </source>
</evidence>
<evidence type="ECO:0000259" key="30">
    <source>
        <dbReference type="Pfam" id="PF12806"/>
    </source>
</evidence>
<evidence type="ECO:0000256" key="25">
    <source>
        <dbReference type="ARBA" id="ARBA00077090"/>
    </source>
</evidence>
<evidence type="ECO:0000256" key="20">
    <source>
        <dbReference type="ARBA" id="ARBA00050877"/>
    </source>
</evidence>
<organism evidence="31 32">
    <name type="scientific">Mangrovihabitans endophyticus</name>
    <dbReference type="NCBI Taxonomy" id="1751298"/>
    <lineage>
        <taxon>Bacteria</taxon>
        <taxon>Bacillati</taxon>
        <taxon>Actinomycetota</taxon>
        <taxon>Actinomycetes</taxon>
        <taxon>Micromonosporales</taxon>
        <taxon>Micromonosporaceae</taxon>
        <taxon>Mangrovihabitans</taxon>
    </lineage>
</organism>
<evidence type="ECO:0000256" key="15">
    <source>
        <dbReference type="ARBA" id="ARBA00049247"/>
    </source>
</evidence>
<feature type="domain" description="Acyl-CoA dehydrogenase/oxidase C-terminal" evidence="28">
    <location>
        <begin position="291"/>
        <end position="461"/>
    </location>
</feature>
<evidence type="ECO:0000256" key="2">
    <source>
        <dbReference type="ARBA" id="ARBA00004872"/>
    </source>
</evidence>
<evidence type="ECO:0000256" key="23">
    <source>
        <dbReference type="ARBA" id="ARBA00069359"/>
    </source>
</evidence>
<dbReference type="EC" id="1.3.8.8" evidence="6"/>
<keyword evidence="8 27" id="KW-0285">Flavoprotein</keyword>
<dbReference type="InterPro" id="IPR036250">
    <property type="entry name" value="AcylCo_DH-like_C"/>
</dbReference>
<dbReference type="SUPFAM" id="SSF47203">
    <property type="entry name" value="Acyl-CoA dehydrogenase C-terminal domain-like"/>
    <property type="match status" value="1"/>
</dbReference>
<keyword evidence="9 27" id="KW-0274">FAD</keyword>
<comment type="catalytic activity">
    <reaction evidence="17">
        <text>dodecanoyl-CoA + oxidized [electron-transfer flavoprotein] + H(+) = (2E)-dodecenoyl-CoA + reduced [electron-transfer flavoprotein]</text>
        <dbReference type="Rhea" id="RHEA:47296"/>
        <dbReference type="Rhea" id="RHEA-COMP:10685"/>
        <dbReference type="Rhea" id="RHEA-COMP:10686"/>
        <dbReference type="ChEBI" id="CHEBI:15378"/>
        <dbReference type="ChEBI" id="CHEBI:57330"/>
        <dbReference type="ChEBI" id="CHEBI:57375"/>
        <dbReference type="ChEBI" id="CHEBI:57692"/>
        <dbReference type="ChEBI" id="CHEBI:58307"/>
    </reaction>
</comment>
<evidence type="ECO:0000256" key="3">
    <source>
        <dbReference type="ARBA" id="ARBA00009347"/>
    </source>
</evidence>
<evidence type="ECO:0000256" key="18">
    <source>
        <dbReference type="ARBA" id="ARBA00050695"/>
    </source>
</evidence>
<evidence type="ECO:0000313" key="32">
    <source>
        <dbReference type="Proteomes" id="UP000656042"/>
    </source>
</evidence>
<evidence type="ECO:0000256" key="9">
    <source>
        <dbReference type="ARBA" id="ARBA00022827"/>
    </source>
</evidence>
<dbReference type="EC" id="1.3.8.1" evidence="7"/>
<dbReference type="GO" id="GO:0004466">
    <property type="term" value="F:long-chain fatty acyl-CoA dehydrogenase activity"/>
    <property type="evidence" value="ECO:0007669"/>
    <property type="project" value="UniProtKB-EC"/>
</dbReference>
<comment type="catalytic activity">
    <reaction evidence="21">
        <text>oxidized [electron-transfer flavoprotein] + hexadecanoyl-CoA + H(+) = (2E)-hexadecenoyl-CoA + reduced [electron-transfer flavoprotein]</text>
        <dbReference type="Rhea" id="RHEA:43448"/>
        <dbReference type="Rhea" id="RHEA-COMP:10685"/>
        <dbReference type="Rhea" id="RHEA-COMP:10686"/>
        <dbReference type="ChEBI" id="CHEBI:15378"/>
        <dbReference type="ChEBI" id="CHEBI:57379"/>
        <dbReference type="ChEBI" id="CHEBI:57692"/>
        <dbReference type="ChEBI" id="CHEBI:58307"/>
        <dbReference type="ChEBI" id="CHEBI:61526"/>
    </reaction>
</comment>
<proteinExistence type="inferred from homology"/>
<dbReference type="Gene3D" id="2.40.110.20">
    <property type="match status" value="1"/>
</dbReference>
<comment type="caution">
    <text evidence="31">The sequence shown here is derived from an EMBL/GenBank/DDBJ whole genome shotgun (WGS) entry which is preliminary data.</text>
</comment>
<dbReference type="FunFam" id="2.40.110.20:FF:000001">
    <property type="entry name" value="Acyl-CoA dehydrogenase AidB"/>
    <property type="match status" value="1"/>
</dbReference>
<evidence type="ECO:0000313" key="31">
    <source>
        <dbReference type="EMBL" id="GGK95040.1"/>
    </source>
</evidence>
<evidence type="ECO:0000256" key="10">
    <source>
        <dbReference type="ARBA" id="ARBA00022832"/>
    </source>
</evidence>
<comment type="catalytic activity">
    <reaction evidence="18">
        <text>butanoyl-CoA + oxidized [electron-transfer flavoprotein] + H(+) = (2E)-butenoyl-CoA + reduced [electron-transfer flavoprotein]</text>
        <dbReference type="Rhea" id="RHEA:24004"/>
        <dbReference type="Rhea" id="RHEA-COMP:10685"/>
        <dbReference type="Rhea" id="RHEA-COMP:10686"/>
        <dbReference type="ChEBI" id="CHEBI:15378"/>
        <dbReference type="ChEBI" id="CHEBI:57332"/>
        <dbReference type="ChEBI" id="CHEBI:57371"/>
        <dbReference type="ChEBI" id="CHEBI:57692"/>
        <dbReference type="ChEBI" id="CHEBI:58307"/>
    </reaction>
</comment>
<keyword evidence="12" id="KW-0443">Lipid metabolism</keyword>
<dbReference type="InterPro" id="IPR052166">
    <property type="entry name" value="Diverse_Acyl-CoA_DH"/>
</dbReference>
<comment type="catalytic activity">
    <reaction evidence="16">
        <text>a short-chain 2,3-saturated fatty acyl-CoA + oxidized [electron-transfer flavoprotein] + H(+) = a short-chain (2E)-enoyl-CoA + reduced [electron-transfer flavoprotein]</text>
        <dbReference type="Rhea" id="RHEA:47196"/>
        <dbReference type="Rhea" id="RHEA-COMP:10685"/>
        <dbReference type="Rhea" id="RHEA-COMP:10686"/>
        <dbReference type="ChEBI" id="CHEBI:15378"/>
        <dbReference type="ChEBI" id="CHEBI:57692"/>
        <dbReference type="ChEBI" id="CHEBI:58307"/>
        <dbReference type="ChEBI" id="CHEBI:87487"/>
        <dbReference type="ChEBI" id="CHEBI:87488"/>
        <dbReference type="EC" id="1.3.8.1"/>
    </reaction>
</comment>
<evidence type="ECO:0000256" key="24">
    <source>
        <dbReference type="ARBA" id="ARBA00075470"/>
    </source>
</evidence>
<dbReference type="RefSeq" id="WP_189079935.1">
    <property type="nucleotide sequence ID" value="NZ_BMMX01000012.1"/>
</dbReference>
<dbReference type="GO" id="GO:0006631">
    <property type="term" value="P:fatty acid metabolic process"/>
    <property type="evidence" value="ECO:0007669"/>
    <property type="project" value="UniProtKB-KW"/>
</dbReference>
<evidence type="ECO:0000256" key="5">
    <source>
        <dbReference type="ARBA" id="ARBA00012033"/>
    </source>
</evidence>
<dbReference type="InterPro" id="IPR009100">
    <property type="entry name" value="AcylCoA_DH/oxidase_NM_dom_sf"/>
</dbReference>
<evidence type="ECO:0000256" key="14">
    <source>
        <dbReference type="ARBA" id="ARBA00048375"/>
    </source>
</evidence>
<name>A0A8J3C1I0_9ACTN</name>
<dbReference type="InterPro" id="IPR025878">
    <property type="entry name" value="Acyl-CoA_dh-like_C_dom"/>
</dbReference>
<evidence type="ECO:0000256" key="13">
    <source>
        <dbReference type="ARBA" id="ARBA00047882"/>
    </source>
</evidence>
<evidence type="ECO:0000256" key="11">
    <source>
        <dbReference type="ARBA" id="ARBA00023002"/>
    </source>
</evidence>
<reference evidence="31" key="1">
    <citation type="journal article" date="2014" name="Int. J. Syst. Evol. Microbiol.">
        <title>Complete genome sequence of Corynebacterium casei LMG S-19264T (=DSM 44701T), isolated from a smear-ripened cheese.</title>
        <authorList>
            <consortium name="US DOE Joint Genome Institute (JGI-PGF)"/>
            <person name="Walter F."/>
            <person name="Albersmeier A."/>
            <person name="Kalinowski J."/>
            <person name="Ruckert C."/>
        </authorList>
    </citation>
    <scope>NUCLEOTIDE SEQUENCE</scope>
    <source>
        <strain evidence="31">CGMCC 4.7299</strain>
    </source>
</reference>
<evidence type="ECO:0000256" key="19">
    <source>
        <dbReference type="ARBA" id="ARBA00050703"/>
    </source>
</evidence>
<keyword evidence="32" id="KW-1185">Reference proteome</keyword>
<protein>
    <recommendedName>
        <fullName evidence="23">Broad-specificity linear acyl-CoA dehydrogenase FadE5</fullName>
        <ecNumber evidence="7">1.3.8.1</ecNumber>
        <ecNumber evidence="5">1.3.8.7</ecNumber>
        <ecNumber evidence="6">1.3.8.8</ecNumber>
    </recommendedName>
    <alternativeName>
        <fullName evidence="25">Long-chain-acyl-CoA dehydrogenase</fullName>
    </alternativeName>
    <alternativeName>
        <fullName evidence="26">Medium-chain-acyl-CoA dehydrogenase</fullName>
    </alternativeName>
    <alternativeName>
        <fullName evidence="24">Short-chain-acyl-CoA dehydrogenase</fullName>
    </alternativeName>
</protein>
<comment type="catalytic activity">
    <reaction evidence="15">
        <text>a long-chain 2,3-saturated fatty acyl-CoA + oxidized [electron-transfer flavoprotein] + H(+) = a long-chain (2E)-enoyl-CoA + reduced [electron-transfer flavoprotein]</text>
        <dbReference type="Rhea" id="RHEA:17721"/>
        <dbReference type="Rhea" id="RHEA-COMP:10685"/>
        <dbReference type="Rhea" id="RHEA-COMP:10686"/>
        <dbReference type="ChEBI" id="CHEBI:15378"/>
        <dbReference type="ChEBI" id="CHEBI:57692"/>
        <dbReference type="ChEBI" id="CHEBI:58307"/>
        <dbReference type="ChEBI" id="CHEBI:83721"/>
        <dbReference type="ChEBI" id="CHEBI:83727"/>
        <dbReference type="EC" id="1.3.8.8"/>
    </reaction>
</comment>
<comment type="catalytic activity">
    <reaction evidence="14">
        <text>hexanoyl-CoA + oxidized [electron-transfer flavoprotein] + H(+) = (2E)-hexenoyl-CoA + reduced [electron-transfer flavoprotein]</text>
        <dbReference type="Rhea" id="RHEA:43464"/>
        <dbReference type="Rhea" id="RHEA-COMP:10685"/>
        <dbReference type="Rhea" id="RHEA-COMP:10686"/>
        <dbReference type="ChEBI" id="CHEBI:15378"/>
        <dbReference type="ChEBI" id="CHEBI:57692"/>
        <dbReference type="ChEBI" id="CHEBI:58307"/>
        <dbReference type="ChEBI" id="CHEBI:62077"/>
        <dbReference type="ChEBI" id="CHEBI:62620"/>
    </reaction>
</comment>
<dbReference type="InterPro" id="IPR009075">
    <property type="entry name" value="AcylCo_DH/oxidase_C"/>
</dbReference>
<evidence type="ECO:0000256" key="4">
    <source>
        <dbReference type="ARBA" id="ARBA00011738"/>
    </source>
</evidence>
<comment type="function">
    <text evidence="22">Acyl-CoA dehydrogenase that exhibits broad specificity for linear acyl-CoA substrates, with a preference for long-chain substrates.</text>
</comment>
<keyword evidence="11 27" id="KW-0560">Oxidoreductase</keyword>